<dbReference type="GO" id="GO:0008270">
    <property type="term" value="F:zinc ion binding"/>
    <property type="evidence" value="ECO:0007669"/>
    <property type="project" value="InterPro"/>
</dbReference>
<dbReference type="SUPFAM" id="SSF57701">
    <property type="entry name" value="Zn2/Cys6 DNA-binding domain"/>
    <property type="match status" value="1"/>
</dbReference>
<dbReference type="EMBL" id="CAIJEO010000010">
    <property type="protein sequence ID" value="CAD0099854.1"/>
    <property type="molecule type" value="Genomic_DNA"/>
</dbReference>
<name>A0A9N8PKT2_9PEZI</name>
<sequence>MTSTAQSSDRQAQLPTTKRHQIAVACNKCRTRKIKCDGRRPTCAKCADRDLDCVYSAEPDAPPMIALKRKHEALQRENDEVNQLLSHLKSVTQPDALRILDFFRGGQDVSSTIEFAQTLPAPGASAEQLLSTFRDQNVSDGSLTSVPYGGFSSHASVALDLNGGRDRYDRITTHPRQSFTVDSGTTLPSISALLASLREPLSPTLPPQKNMRIRRSPSAPNLRQVHAIPSRHRTSPYIWLYDDRLSHAKAQDWNVTYVDDVGFRNIISSFFVWDHPAIHMFDEDDFLDGLIKLPSDTCSEILVHSVLAYGSVNYAHVDQDTAAAVLKASWAEAERLWDTSIDKEYELASGAAAMLIWALHTFNGADKLGMPYLSQMRHITTNLGLYDKQRRSEVYDPVQPRRTQARAVFAWGMHDWAVFAEVAFRADLGFKDEPPVKPPRVASNPEHEEWMPWPWPKQGRTVPALRYEIFAAQAGLATIFKKIIPLQRQYSSGPLNQDYLTASLDLYQQFRSWWDTIDPILKSMRFMDEAPPHVFQVICTYHFAIVELFRPFTMTSSHPTPHAAPLIRAKLPIEPCLSATIDSALQARALQNRIAKLYSHDQFMNFFPFYALPVAFETLPSISSLSPSFSYHAAAAFLNALRVLFHASKQLPVIQYAAMGIEQAASTMNIILPDEAKAIFQALKRRVAEDDDRDRGKSNWVVVFNTANTNVQASRLDNLVRELNNLRLATSIPHHRNN</sequence>
<keyword evidence="1" id="KW-0539">Nucleus</keyword>
<evidence type="ECO:0000256" key="1">
    <source>
        <dbReference type="ARBA" id="ARBA00023242"/>
    </source>
</evidence>
<dbReference type="PROSITE" id="PS50048">
    <property type="entry name" value="ZN2_CY6_FUNGAL_2"/>
    <property type="match status" value="1"/>
</dbReference>
<gene>
    <name evidence="4" type="ORF">AWRI4233_LOCUS8679</name>
</gene>
<dbReference type="PROSITE" id="PS00463">
    <property type="entry name" value="ZN2_CY6_FUNGAL_1"/>
    <property type="match status" value="1"/>
</dbReference>
<dbReference type="PANTHER" id="PTHR47256">
    <property type="entry name" value="ZN(II)2CYS6 TRANSCRIPTION FACTOR (EUROFUNG)-RELATED"/>
    <property type="match status" value="1"/>
</dbReference>
<dbReference type="CDD" id="cd12148">
    <property type="entry name" value="fungal_TF_MHR"/>
    <property type="match status" value="1"/>
</dbReference>
<organism evidence="4 5">
    <name type="scientific">Aureobasidium mustum</name>
    <dbReference type="NCBI Taxonomy" id="2773714"/>
    <lineage>
        <taxon>Eukaryota</taxon>
        <taxon>Fungi</taxon>
        <taxon>Dikarya</taxon>
        <taxon>Ascomycota</taxon>
        <taxon>Pezizomycotina</taxon>
        <taxon>Dothideomycetes</taxon>
        <taxon>Dothideomycetidae</taxon>
        <taxon>Dothideales</taxon>
        <taxon>Saccotheciaceae</taxon>
        <taxon>Aureobasidium</taxon>
    </lineage>
</organism>
<dbReference type="GO" id="GO:0000981">
    <property type="term" value="F:DNA-binding transcription factor activity, RNA polymerase II-specific"/>
    <property type="evidence" value="ECO:0007669"/>
    <property type="project" value="InterPro"/>
</dbReference>
<dbReference type="Pfam" id="PF00172">
    <property type="entry name" value="Zn_clus"/>
    <property type="match status" value="1"/>
</dbReference>
<dbReference type="Proteomes" id="UP000714618">
    <property type="component" value="Unassembled WGS sequence"/>
</dbReference>
<dbReference type="InterPro" id="IPR036864">
    <property type="entry name" value="Zn2-C6_fun-type_DNA-bd_sf"/>
</dbReference>
<dbReference type="CDD" id="cd00067">
    <property type="entry name" value="GAL4"/>
    <property type="match status" value="1"/>
</dbReference>
<reference evidence="4" key="1">
    <citation type="submission" date="2020-06" db="EMBL/GenBank/DDBJ databases">
        <authorList>
            <person name="Onetto C."/>
        </authorList>
    </citation>
    <scope>NUCLEOTIDE SEQUENCE</scope>
</reference>
<dbReference type="PANTHER" id="PTHR47256:SF1">
    <property type="entry name" value="ZN(II)2CYS6 TRANSCRIPTION FACTOR (EUROFUNG)"/>
    <property type="match status" value="1"/>
</dbReference>
<dbReference type="AlphaFoldDB" id="A0A9N8PKT2"/>
<dbReference type="InterPro" id="IPR053187">
    <property type="entry name" value="Notoamide_regulator"/>
</dbReference>
<proteinExistence type="predicted"/>
<dbReference type="Gene3D" id="4.10.240.10">
    <property type="entry name" value="Zn(2)-C6 fungal-type DNA-binding domain"/>
    <property type="match status" value="1"/>
</dbReference>
<accession>A0A9N8PKT2</accession>
<dbReference type="SMART" id="SM00066">
    <property type="entry name" value="GAL4"/>
    <property type="match status" value="1"/>
</dbReference>
<evidence type="ECO:0000256" key="2">
    <source>
        <dbReference type="SAM" id="Coils"/>
    </source>
</evidence>
<protein>
    <recommendedName>
        <fullName evidence="3">Zn(2)-C6 fungal-type domain-containing protein</fullName>
    </recommendedName>
</protein>
<dbReference type="OrthoDB" id="10261408at2759"/>
<feature type="domain" description="Zn(2)-C6 fungal-type" evidence="3">
    <location>
        <begin position="25"/>
        <end position="55"/>
    </location>
</feature>
<evidence type="ECO:0000313" key="5">
    <source>
        <dbReference type="Proteomes" id="UP000714618"/>
    </source>
</evidence>
<evidence type="ECO:0000259" key="3">
    <source>
        <dbReference type="PROSITE" id="PS50048"/>
    </source>
</evidence>
<keyword evidence="5" id="KW-1185">Reference proteome</keyword>
<feature type="coiled-coil region" evidence="2">
    <location>
        <begin position="64"/>
        <end position="91"/>
    </location>
</feature>
<keyword evidence="2" id="KW-0175">Coiled coil</keyword>
<comment type="caution">
    <text evidence="4">The sequence shown here is derived from an EMBL/GenBank/DDBJ whole genome shotgun (WGS) entry which is preliminary data.</text>
</comment>
<dbReference type="InterPro" id="IPR001138">
    <property type="entry name" value="Zn2Cys6_DnaBD"/>
</dbReference>
<evidence type="ECO:0000313" key="4">
    <source>
        <dbReference type="EMBL" id="CAD0099854.1"/>
    </source>
</evidence>